<sequence>MVSNTRLVRRLVIICIAMFAFGYALVPLYDVFCEITGINGKTSNQPAVTRAAVDETRTIKVEFLANRDDAIPWSFAPEVAHISIHPGQVQVINFMVENPTDMAMVGRAVPSVSPGEAAKYFIKIECFCFTEQPLDAHERRAMPVQFYVDPKLPAHFSTITLSYRLYKNTPQLVGR</sequence>
<evidence type="ECO:0000256" key="2">
    <source>
        <dbReference type="ARBA" id="ARBA00004382"/>
    </source>
</evidence>
<comment type="subcellular location">
    <subcellularLocation>
        <location evidence="2">Cell inner membrane</location>
        <topology evidence="2">Single-pass type II membrane protein</topology>
        <orientation evidence="2">Periplasmic side</orientation>
    </subcellularLocation>
</comment>
<dbReference type="RefSeq" id="WP_378121109.1">
    <property type="nucleotide sequence ID" value="NZ_JBHRTF010000015.1"/>
</dbReference>
<dbReference type="PIRSF" id="PIRSF005413">
    <property type="entry name" value="COX11"/>
    <property type="match status" value="1"/>
</dbReference>
<evidence type="ECO:0000256" key="7">
    <source>
        <dbReference type="ARBA" id="ARBA00022989"/>
    </source>
</evidence>
<keyword evidence="12" id="KW-1185">Reference proteome</keyword>
<proteinExistence type="inferred from homology"/>
<evidence type="ECO:0000313" key="11">
    <source>
        <dbReference type="EMBL" id="MFC3117125.1"/>
    </source>
</evidence>
<feature type="transmembrane region" description="Helical" evidence="10">
    <location>
        <begin position="7"/>
        <end position="26"/>
    </location>
</feature>
<dbReference type="PANTHER" id="PTHR21320:SF3">
    <property type="entry name" value="CYTOCHROME C OXIDASE ASSEMBLY PROTEIN COX11, MITOCHONDRIAL-RELATED"/>
    <property type="match status" value="1"/>
</dbReference>
<evidence type="ECO:0000256" key="6">
    <source>
        <dbReference type="ARBA" id="ARBA00022968"/>
    </source>
</evidence>
<name>A0ABV7FKL8_9GAMM</name>
<evidence type="ECO:0000256" key="8">
    <source>
        <dbReference type="ARBA" id="ARBA00023008"/>
    </source>
</evidence>
<evidence type="ECO:0000256" key="10">
    <source>
        <dbReference type="SAM" id="Phobius"/>
    </source>
</evidence>
<dbReference type="EMBL" id="JBHRTF010000015">
    <property type="protein sequence ID" value="MFC3117125.1"/>
    <property type="molecule type" value="Genomic_DNA"/>
</dbReference>
<keyword evidence="8" id="KW-0186">Copper</keyword>
<keyword evidence="7 10" id="KW-1133">Transmembrane helix</keyword>
<dbReference type="Gene3D" id="2.60.370.10">
    <property type="entry name" value="Ctag/Cox11"/>
    <property type="match status" value="1"/>
</dbReference>
<dbReference type="Pfam" id="PF04442">
    <property type="entry name" value="CtaG_Cox11"/>
    <property type="match status" value="1"/>
</dbReference>
<keyword evidence="9 10" id="KW-0472">Membrane</keyword>
<protein>
    <recommendedName>
        <fullName evidence="4">Cytochrome c oxidase assembly protein CtaG</fullName>
    </recommendedName>
</protein>
<evidence type="ECO:0000256" key="4">
    <source>
        <dbReference type="ARBA" id="ARBA00015384"/>
    </source>
</evidence>
<evidence type="ECO:0000256" key="5">
    <source>
        <dbReference type="ARBA" id="ARBA00022692"/>
    </source>
</evidence>
<comment type="similarity">
    <text evidence="3">Belongs to the COX11/CtaG family.</text>
</comment>
<dbReference type="PANTHER" id="PTHR21320">
    <property type="entry name" value="CYTOCHROME C OXIDASE ASSEMBLY PROTEIN COX11-RELATED"/>
    <property type="match status" value="1"/>
</dbReference>
<dbReference type="NCBIfam" id="NF003465">
    <property type="entry name" value="PRK05089.1"/>
    <property type="match status" value="1"/>
</dbReference>
<gene>
    <name evidence="11" type="ORF">ACFODX_16275</name>
</gene>
<dbReference type="SUPFAM" id="SSF110111">
    <property type="entry name" value="Ctag/Cox11"/>
    <property type="match status" value="1"/>
</dbReference>
<dbReference type="Proteomes" id="UP001595555">
    <property type="component" value="Unassembled WGS sequence"/>
</dbReference>
<evidence type="ECO:0000256" key="1">
    <source>
        <dbReference type="ARBA" id="ARBA00004007"/>
    </source>
</evidence>
<dbReference type="InterPro" id="IPR023471">
    <property type="entry name" value="CtaG/Cox11_dom_sf"/>
</dbReference>
<accession>A0ABV7FKL8</accession>
<comment type="function">
    <text evidence="1">Exerts its effect at some terminal stage of cytochrome c oxidase synthesis, probably by being involved in the insertion of the copper B into subunit I.</text>
</comment>
<evidence type="ECO:0000256" key="3">
    <source>
        <dbReference type="ARBA" id="ARBA00009620"/>
    </source>
</evidence>
<organism evidence="11 12">
    <name type="scientific">Cellvibrio fontiphilus</name>
    <dbReference type="NCBI Taxonomy" id="1815559"/>
    <lineage>
        <taxon>Bacteria</taxon>
        <taxon>Pseudomonadati</taxon>
        <taxon>Pseudomonadota</taxon>
        <taxon>Gammaproteobacteria</taxon>
        <taxon>Cellvibrionales</taxon>
        <taxon>Cellvibrionaceae</taxon>
        <taxon>Cellvibrio</taxon>
    </lineage>
</organism>
<keyword evidence="6" id="KW-0735">Signal-anchor</keyword>
<evidence type="ECO:0000256" key="9">
    <source>
        <dbReference type="ARBA" id="ARBA00023136"/>
    </source>
</evidence>
<comment type="caution">
    <text evidence="11">The sequence shown here is derived from an EMBL/GenBank/DDBJ whole genome shotgun (WGS) entry which is preliminary data.</text>
</comment>
<keyword evidence="5 10" id="KW-0812">Transmembrane</keyword>
<reference evidence="12" key="1">
    <citation type="journal article" date="2019" name="Int. J. Syst. Evol. Microbiol.">
        <title>The Global Catalogue of Microorganisms (GCM) 10K type strain sequencing project: providing services to taxonomists for standard genome sequencing and annotation.</title>
        <authorList>
            <consortium name="The Broad Institute Genomics Platform"/>
            <consortium name="The Broad Institute Genome Sequencing Center for Infectious Disease"/>
            <person name="Wu L."/>
            <person name="Ma J."/>
        </authorList>
    </citation>
    <scope>NUCLEOTIDE SEQUENCE [LARGE SCALE GENOMIC DNA]</scope>
    <source>
        <strain evidence="12">KCTC 52237</strain>
    </source>
</reference>
<evidence type="ECO:0000313" key="12">
    <source>
        <dbReference type="Proteomes" id="UP001595555"/>
    </source>
</evidence>
<dbReference type="InterPro" id="IPR007533">
    <property type="entry name" value="Cyt_c_oxidase_assmbl_CtaG"/>
</dbReference>